<evidence type="ECO:0000313" key="2">
    <source>
        <dbReference type="EMBL" id="QQZ51025.1"/>
    </source>
</evidence>
<proteinExistence type="predicted"/>
<evidence type="ECO:0000256" key="1">
    <source>
        <dbReference type="SAM" id="Phobius"/>
    </source>
</evidence>
<keyword evidence="1" id="KW-0472">Membrane</keyword>
<dbReference type="AlphaFoldDB" id="A0A974P615"/>
<accession>A0A974P615</accession>
<dbReference type="EMBL" id="CP068570">
    <property type="protein sequence ID" value="QQZ51025.1"/>
    <property type="molecule type" value="Genomic_DNA"/>
</dbReference>
<keyword evidence="1" id="KW-1133">Transmembrane helix</keyword>
<sequence>MSTRVYIAAILGLMVAGVLFGMGAIPVLMIPALSAKADVLLPIVVILSIVLTPPIAWKMAPKLTVKPPRPRALSL</sequence>
<protein>
    <submittedName>
        <fullName evidence="2">Uncharacterized protein</fullName>
    </submittedName>
</protein>
<organism evidence="2">
    <name type="scientific">Phenylobacterium glaciei</name>
    <dbReference type="NCBI Taxonomy" id="2803784"/>
    <lineage>
        <taxon>Bacteria</taxon>
        <taxon>Pseudomonadati</taxon>
        <taxon>Pseudomonadota</taxon>
        <taxon>Alphaproteobacteria</taxon>
        <taxon>Caulobacterales</taxon>
        <taxon>Caulobacteraceae</taxon>
        <taxon>Phenylobacterium</taxon>
    </lineage>
</organism>
<feature type="transmembrane region" description="Helical" evidence="1">
    <location>
        <begin position="7"/>
        <end position="33"/>
    </location>
</feature>
<feature type="transmembrane region" description="Helical" evidence="1">
    <location>
        <begin position="39"/>
        <end position="57"/>
    </location>
</feature>
<gene>
    <name evidence="2" type="ORF">JKL49_07515</name>
</gene>
<keyword evidence="1" id="KW-0812">Transmembrane</keyword>
<name>A0A974P615_9CAUL</name>
<reference evidence="2" key="1">
    <citation type="submission" date="2021-01" db="EMBL/GenBank/DDBJ databases">
        <title>Genome sequence of Phenylobacterium sp. 20VBR1 isolated from a valley glaceir, Ny-Alesund, Svalbard.</title>
        <authorList>
            <person name="Thomas F.A."/>
            <person name="Krishnan K.P."/>
            <person name="Sinha R.K."/>
        </authorList>
    </citation>
    <scope>NUCLEOTIDE SEQUENCE</scope>
    <source>
        <strain evidence="2">20VBR1</strain>
    </source>
</reference>